<evidence type="ECO:0000256" key="2">
    <source>
        <dbReference type="ARBA" id="ARBA00005818"/>
    </source>
</evidence>
<dbReference type="Gene3D" id="3.80.10.10">
    <property type="entry name" value="Ribonuclease Inhibitor"/>
    <property type="match status" value="1"/>
</dbReference>
<dbReference type="InterPro" id="IPR050333">
    <property type="entry name" value="SLRP"/>
</dbReference>
<evidence type="ECO:0000256" key="7">
    <source>
        <dbReference type="ARBA" id="ARBA00022614"/>
    </source>
</evidence>
<dbReference type="Pfam" id="PF00066">
    <property type="entry name" value="Notch"/>
    <property type="match status" value="1"/>
</dbReference>
<keyword evidence="6" id="KW-0272">Extracellular matrix</keyword>
<feature type="domain" description="LNR" evidence="14">
    <location>
        <begin position="512"/>
        <end position="554"/>
    </location>
</feature>
<evidence type="ECO:0000256" key="12">
    <source>
        <dbReference type="ARBA" id="ARBA00025136"/>
    </source>
</evidence>
<evidence type="ECO:0000256" key="9">
    <source>
        <dbReference type="ARBA" id="ARBA00022974"/>
    </source>
</evidence>
<dbReference type="SUPFAM" id="SSF52058">
    <property type="entry name" value="L domain-like"/>
    <property type="match status" value="1"/>
</dbReference>
<dbReference type="SMART" id="SM00004">
    <property type="entry name" value="NL"/>
    <property type="match status" value="1"/>
</dbReference>
<reference evidence="15 16" key="1">
    <citation type="submission" date="2018-08" db="EMBL/GenBank/DDBJ databases">
        <title>Aphanomyces genome sequencing and annotation.</title>
        <authorList>
            <person name="Minardi D."/>
            <person name="Oidtmann B."/>
            <person name="Van Der Giezen M."/>
            <person name="Studholme D.J."/>
        </authorList>
    </citation>
    <scope>NUCLEOTIDE SEQUENCE [LARGE SCALE GENOMIC DNA]</scope>
    <source>
        <strain evidence="15 16">197901</strain>
    </source>
</reference>
<name>A0A397F8C0_APHAT</name>
<dbReference type="VEuPathDB" id="FungiDB:H257_17759"/>
<dbReference type="PROSITE" id="PS51450">
    <property type="entry name" value="LRR"/>
    <property type="match status" value="1"/>
</dbReference>
<evidence type="ECO:0000313" key="15">
    <source>
        <dbReference type="EMBL" id="RHZ14380.1"/>
    </source>
</evidence>
<protein>
    <recommendedName>
        <fullName evidence="4">Fibromodulin</fullName>
    </recommendedName>
</protein>
<feature type="transmembrane region" description="Helical" evidence="13">
    <location>
        <begin position="127"/>
        <end position="154"/>
    </location>
</feature>
<comment type="similarity">
    <text evidence="2">Belongs to the small leucine-rich proteoglycan (SLRP) family. SLRP class II subfamily.</text>
</comment>
<evidence type="ECO:0000256" key="11">
    <source>
        <dbReference type="ARBA" id="ARBA00023180"/>
    </source>
</evidence>
<evidence type="ECO:0000256" key="1">
    <source>
        <dbReference type="ARBA" id="ARBA00004498"/>
    </source>
</evidence>
<dbReference type="InterPro" id="IPR032675">
    <property type="entry name" value="LRR_dom_sf"/>
</dbReference>
<dbReference type="AlphaFoldDB" id="A0A397F8C0"/>
<sequence length="562" mass="61015">MAKVYSPLIAIVSYAVLICLHLKAVVSMLFSASISTTAQLSVHLSPTTDCAKAVAVSADRRRRDMLVIVFNLFEVGFQSHQAHAMFKTCVEPAKVMSYGLAVALYSFASPLFLFVRSVRAKTTLLNFADAFVSFTLSTGHPLFSLVITVFHYVVVEPSLSQDNLSATRSMLLTRRLVPSSAFDTMCKLGMHLGTYIALGQAHAATQLLKSRKLSTTPFLHNPAESHNRWLLRLNLGINSGWAVVLVVSMSVALSGLRTPCPVYCLAESSPLWDLTCQCAYANVNCVKLGIDDPLPLLSPQLLGASLFYLQISRCAVPNGLPPSTLAPFSNLGKVAILFSNLSTWDGPLPPSVANLSLRFSSVLQTIPNVLQGKDLSPHLVVVVIEGCRLGEIPPIVLASWTNIIYLSLINVSLATYPTGLSKLPDLENLNLKLNSITSLPDSLASPFELPNLKTVKLSWNQLTQVPESLAMRNKVLLQLIGNPIESAENTSGTALQNRKVQLDGTPFCLHATPEIASACRPVCGHGCAEEWIGDHYCDWACFTKACDYDGGDCDEFGFERST</sequence>
<comment type="subcellular location">
    <subcellularLocation>
        <location evidence="1">Secreted</location>
        <location evidence="1">Extracellular space</location>
        <location evidence="1">Extracellular matrix</location>
    </subcellularLocation>
</comment>
<comment type="caution">
    <text evidence="15">The sequence shown here is derived from an EMBL/GenBank/DDBJ whole genome shotgun (WGS) entry which is preliminary data.</text>
</comment>
<evidence type="ECO:0000256" key="3">
    <source>
        <dbReference type="ARBA" id="ARBA00011226"/>
    </source>
</evidence>
<feature type="transmembrane region" description="Helical" evidence="13">
    <location>
        <begin position="7"/>
        <end position="30"/>
    </location>
</feature>
<dbReference type="SMART" id="SM00369">
    <property type="entry name" value="LRR_TYP"/>
    <property type="match status" value="2"/>
</dbReference>
<evidence type="ECO:0000256" key="8">
    <source>
        <dbReference type="ARBA" id="ARBA00022737"/>
    </source>
</evidence>
<evidence type="ECO:0000256" key="4">
    <source>
        <dbReference type="ARBA" id="ARBA00018230"/>
    </source>
</evidence>
<keyword evidence="13" id="KW-0472">Membrane</keyword>
<accession>A0A397F8C0</accession>
<dbReference type="InterPro" id="IPR000800">
    <property type="entry name" value="Notch_dom"/>
</dbReference>
<evidence type="ECO:0000256" key="6">
    <source>
        <dbReference type="ARBA" id="ARBA00022530"/>
    </source>
</evidence>
<dbReference type="PANTHER" id="PTHR45712:SF4">
    <property type="entry name" value="FIBROMODULIN"/>
    <property type="match status" value="1"/>
</dbReference>
<keyword evidence="9" id="KW-0654">Proteoglycan</keyword>
<evidence type="ECO:0000256" key="5">
    <source>
        <dbReference type="ARBA" id="ARBA00022525"/>
    </source>
</evidence>
<keyword evidence="11" id="KW-0325">Glycoprotein</keyword>
<keyword evidence="7" id="KW-0433">Leucine-rich repeat</keyword>
<dbReference type="InterPro" id="IPR001611">
    <property type="entry name" value="Leu-rich_rpt"/>
</dbReference>
<evidence type="ECO:0000256" key="10">
    <source>
        <dbReference type="ARBA" id="ARBA00023157"/>
    </source>
</evidence>
<dbReference type="Gene3D" id="4.10.470.20">
    <property type="match status" value="1"/>
</dbReference>
<dbReference type="EMBL" id="QUTE01010303">
    <property type="protein sequence ID" value="RHZ14380.1"/>
    <property type="molecule type" value="Genomic_DNA"/>
</dbReference>
<dbReference type="PANTHER" id="PTHR45712">
    <property type="entry name" value="AGAP008170-PA"/>
    <property type="match status" value="1"/>
</dbReference>
<organism evidence="15 16">
    <name type="scientific">Aphanomyces astaci</name>
    <name type="common">Crayfish plague agent</name>
    <dbReference type="NCBI Taxonomy" id="112090"/>
    <lineage>
        <taxon>Eukaryota</taxon>
        <taxon>Sar</taxon>
        <taxon>Stramenopiles</taxon>
        <taxon>Oomycota</taxon>
        <taxon>Saprolegniomycetes</taxon>
        <taxon>Saprolegniales</taxon>
        <taxon>Verrucalvaceae</taxon>
        <taxon>Aphanomyces</taxon>
    </lineage>
</organism>
<keyword evidence="13" id="KW-1133">Transmembrane helix</keyword>
<evidence type="ECO:0000259" key="14">
    <source>
        <dbReference type="SMART" id="SM00004"/>
    </source>
</evidence>
<dbReference type="Proteomes" id="UP000266196">
    <property type="component" value="Unassembled WGS sequence"/>
</dbReference>
<keyword evidence="5" id="KW-0964">Secreted</keyword>
<evidence type="ECO:0000313" key="16">
    <source>
        <dbReference type="Proteomes" id="UP000266196"/>
    </source>
</evidence>
<proteinExistence type="inferred from homology"/>
<feature type="transmembrane region" description="Helical" evidence="13">
    <location>
        <begin position="95"/>
        <end position="115"/>
    </location>
</feature>
<keyword evidence="10" id="KW-1015">Disulfide bond</keyword>
<keyword evidence="8" id="KW-0677">Repeat</keyword>
<dbReference type="InterPro" id="IPR003591">
    <property type="entry name" value="Leu-rich_rpt_typical-subtyp"/>
</dbReference>
<dbReference type="GO" id="GO:0005615">
    <property type="term" value="C:extracellular space"/>
    <property type="evidence" value="ECO:0007669"/>
    <property type="project" value="TreeGrafter"/>
</dbReference>
<keyword evidence="13" id="KW-0812">Transmembrane</keyword>
<gene>
    <name evidence="15" type="ORF">DYB31_009676</name>
</gene>
<comment type="function">
    <text evidence="12">Affects the rate of fibrils formation. May have a primary role in collagen fibrillogenesis.</text>
</comment>
<evidence type="ECO:0000256" key="13">
    <source>
        <dbReference type="SAM" id="Phobius"/>
    </source>
</evidence>
<comment type="subunit">
    <text evidence="3">Binds to type I and type II collagen.</text>
</comment>